<dbReference type="Proteomes" id="UP001234989">
    <property type="component" value="Chromosome 12"/>
</dbReference>
<reference evidence="1" key="1">
    <citation type="submission" date="2023-08" db="EMBL/GenBank/DDBJ databases">
        <title>A de novo genome assembly of Solanum verrucosum Schlechtendal, a Mexican diploid species geographically isolated from the other diploid A-genome species in potato relatives.</title>
        <authorList>
            <person name="Hosaka K."/>
        </authorList>
    </citation>
    <scope>NUCLEOTIDE SEQUENCE</scope>
    <source>
        <tissue evidence="1">Young leaves</tissue>
    </source>
</reference>
<evidence type="ECO:0000313" key="1">
    <source>
        <dbReference type="EMBL" id="WMV58806.1"/>
    </source>
</evidence>
<organism evidence="1 2">
    <name type="scientific">Solanum verrucosum</name>
    <dbReference type="NCBI Taxonomy" id="315347"/>
    <lineage>
        <taxon>Eukaryota</taxon>
        <taxon>Viridiplantae</taxon>
        <taxon>Streptophyta</taxon>
        <taxon>Embryophyta</taxon>
        <taxon>Tracheophyta</taxon>
        <taxon>Spermatophyta</taxon>
        <taxon>Magnoliopsida</taxon>
        <taxon>eudicotyledons</taxon>
        <taxon>Gunneridae</taxon>
        <taxon>Pentapetalae</taxon>
        <taxon>asterids</taxon>
        <taxon>lamiids</taxon>
        <taxon>Solanales</taxon>
        <taxon>Solanaceae</taxon>
        <taxon>Solanoideae</taxon>
        <taxon>Solaneae</taxon>
        <taxon>Solanum</taxon>
    </lineage>
</organism>
<name>A0AAF0V8N6_SOLVR</name>
<dbReference type="EMBL" id="CP133623">
    <property type="protein sequence ID" value="WMV58806.1"/>
    <property type="molecule type" value="Genomic_DNA"/>
</dbReference>
<keyword evidence="2" id="KW-1185">Reference proteome</keyword>
<proteinExistence type="predicted"/>
<evidence type="ECO:0000313" key="2">
    <source>
        <dbReference type="Proteomes" id="UP001234989"/>
    </source>
</evidence>
<protein>
    <submittedName>
        <fullName evidence="1">Uncharacterized protein</fullName>
    </submittedName>
</protein>
<gene>
    <name evidence="1" type="ORF">MTR67_052191</name>
</gene>
<dbReference type="AlphaFoldDB" id="A0AAF0V8N6"/>
<sequence>MLLEEELSAELYDEDATNLIRLKAVLEKIVPASDNKKKCHTKAQKGLLRYADDLAVKPRNLPQMGKAYICRGDANGDAEYSLLVNLKRLDDDLQLSRQISIESLHNNLAETPPKAYSSGKRWRWKKVEDLCLRSQVQSPHHAKRNPATLYLKLRNSPGTIFIFLISRRSALFDLLESFLTTKYPEGCVIFSEQWWLFRKATLASSTELKALVYSSDICNGISFQSWESDHGSPYFHAYGIEKILWI</sequence>
<accession>A0AAF0V8N6</accession>